<gene>
    <name evidence="2" type="ORF">KDM92_05555</name>
</gene>
<proteinExistence type="predicted"/>
<protein>
    <submittedName>
        <fullName evidence="2">Flagellar protein FlaG</fullName>
    </submittedName>
</protein>
<dbReference type="RefSeq" id="WP_212683383.1">
    <property type="nucleotide sequence ID" value="NZ_JAGSPM010000002.1"/>
</dbReference>
<keyword evidence="2" id="KW-0969">Cilium</keyword>
<dbReference type="PANTHER" id="PTHR37166:SF1">
    <property type="entry name" value="PROTEIN FLAG"/>
    <property type="match status" value="1"/>
</dbReference>
<organism evidence="2 3">
    <name type="scientific">Undibacterium baiyunense</name>
    <dbReference type="NCBI Taxonomy" id="2828731"/>
    <lineage>
        <taxon>Bacteria</taxon>
        <taxon>Pseudomonadati</taxon>
        <taxon>Pseudomonadota</taxon>
        <taxon>Betaproteobacteria</taxon>
        <taxon>Burkholderiales</taxon>
        <taxon>Oxalobacteraceae</taxon>
        <taxon>Undibacterium</taxon>
    </lineage>
</organism>
<dbReference type="SUPFAM" id="SSF160214">
    <property type="entry name" value="FlaG-like"/>
    <property type="match status" value="1"/>
</dbReference>
<comment type="caution">
    <text evidence="2">The sequence shown here is derived from an EMBL/GenBank/DDBJ whole genome shotgun (WGS) entry which is preliminary data.</text>
</comment>
<dbReference type="AlphaFoldDB" id="A0A941DC75"/>
<dbReference type="InterPro" id="IPR005186">
    <property type="entry name" value="FlaG"/>
</dbReference>
<feature type="compositionally biased region" description="Basic and acidic residues" evidence="1">
    <location>
        <begin position="30"/>
        <end position="40"/>
    </location>
</feature>
<dbReference type="PANTHER" id="PTHR37166">
    <property type="entry name" value="PROTEIN FLAG"/>
    <property type="match status" value="1"/>
</dbReference>
<sequence length="126" mass="13464">MSINQISSAVSRIAGVAAVVGASSTAESRVATKDTGKSPDVKAPLVADASNPISDAELKKSVEIVNRFLNANNSVNLNVDQETGKVLVQIVDKETNTVIRQIPSREVIEMAKDLDKKNGMFIREQA</sequence>
<evidence type="ECO:0000256" key="1">
    <source>
        <dbReference type="SAM" id="MobiDB-lite"/>
    </source>
</evidence>
<evidence type="ECO:0000313" key="2">
    <source>
        <dbReference type="EMBL" id="MBR7746038.1"/>
    </source>
</evidence>
<accession>A0A941DC75</accession>
<dbReference type="EMBL" id="JAGSPM010000002">
    <property type="protein sequence ID" value="MBR7746038.1"/>
    <property type="molecule type" value="Genomic_DNA"/>
</dbReference>
<dbReference type="InterPro" id="IPR035924">
    <property type="entry name" value="FlaG-like_sf"/>
</dbReference>
<feature type="region of interest" description="Disordered" evidence="1">
    <location>
        <begin position="23"/>
        <end position="45"/>
    </location>
</feature>
<keyword evidence="2" id="KW-0966">Cell projection</keyword>
<name>A0A941DC75_9BURK</name>
<keyword evidence="3" id="KW-1185">Reference proteome</keyword>
<dbReference type="Pfam" id="PF03646">
    <property type="entry name" value="FlaG"/>
    <property type="match status" value="1"/>
</dbReference>
<keyword evidence="2" id="KW-0282">Flagellum</keyword>
<dbReference type="Gene3D" id="3.30.160.170">
    <property type="entry name" value="FlaG-like"/>
    <property type="match status" value="1"/>
</dbReference>
<evidence type="ECO:0000313" key="3">
    <source>
        <dbReference type="Proteomes" id="UP000680158"/>
    </source>
</evidence>
<reference evidence="2 3" key="1">
    <citation type="submission" date="2021-04" db="EMBL/GenBank/DDBJ databases">
        <title>novel species isolated from subtropical streams in China.</title>
        <authorList>
            <person name="Lu H."/>
        </authorList>
    </citation>
    <scope>NUCLEOTIDE SEQUENCE [LARGE SCALE GENOMIC DNA]</scope>
    <source>
        <strain evidence="2 3">BYS107W</strain>
    </source>
</reference>
<dbReference type="Proteomes" id="UP000680158">
    <property type="component" value="Unassembled WGS sequence"/>
</dbReference>